<protein>
    <submittedName>
        <fullName evidence="2">Uncharacterized protein</fullName>
    </submittedName>
</protein>
<dbReference type="CTD" id="20242911"/>
<reference evidence="2 3" key="1">
    <citation type="journal article" date="2013" name="Nature">
        <title>Insights into bilaterian evolution from three spiralian genomes.</title>
        <authorList>
            <person name="Simakov O."/>
            <person name="Marletaz F."/>
            <person name="Cho S.J."/>
            <person name="Edsinger-Gonzales E."/>
            <person name="Havlak P."/>
            <person name="Hellsten U."/>
            <person name="Kuo D.H."/>
            <person name="Larsson T."/>
            <person name="Lv J."/>
            <person name="Arendt D."/>
            <person name="Savage R."/>
            <person name="Osoegawa K."/>
            <person name="de Jong P."/>
            <person name="Grimwood J."/>
            <person name="Chapman J.A."/>
            <person name="Shapiro H."/>
            <person name="Aerts A."/>
            <person name="Otillar R.P."/>
            <person name="Terry A.Y."/>
            <person name="Boore J.L."/>
            <person name="Grigoriev I.V."/>
            <person name="Lindberg D.R."/>
            <person name="Seaver E.C."/>
            <person name="Weisblat D.A."/>
            <person name="Putnam N.H."/>
            <person name="Rokhsar D.S."/>
        </authorList>
    </citation>
    <scope>NUCLEOTIDE SEQUENCE [LARGE SCALE GENOMIC DNA]</scope>
</reference>
<keyword evidence="3" id="KW-1185">Reference proteome</keyword>
<dbReference type="RefSeq" id="XP_009053004.1">
    <property type="nucleotide sequence ID" value="XM_009054756.1"/>
</dbReference>
<dbReference type="HOGENOM" id="CLU_1801285_0_0_1"/>
<evidence type="ECO:0000313" key="2">
    <source>
        <dbReference type="EMBL" id="ESO96325.1"/>
    </source>
</evidence>
<keyword evidence="1" id="KW-0732">Signal</keyword>
<sequence length="144" mass="15845">MAVRNSVKIIALLIMLLKTVTASGNREDVVSIKVLLVAGEGVSVDSTGSVKLMEQQEHKIRFIGNGVVNISSVAITKNEGNRGDECILGEGDQEINIVELLGDDNGLFVLNLPFIDEDYRYVCVKEILSSNENNNETRTTWLHQ</sequence>
<dbReference type="KEGG" id="lgi:LOTGIDRAFT_174893"/>
<evidence type="ECO:0000313" key="3">
    <source>
        <dbReference type="Proteomes" id="UP000030746"/>
    </source>
</evidence>
<name>V4ANJ3_LOTGI</name>
<feature type="chain" id="PRO_5004717355" evidence="1">
    <location>
        <begin position="23"/>
        <end position="144"/>
    </location>
</feature>
<dbReference type="GeneID" id="20242911"/>
<dbReference type="EMBL" id="KB201489">
    <property type="protein sequence ID" value="ESO96325.1"/>
    <property type="molecule type" value="Genomic_DNA"/>
</dbReference>
<organism evidence="2 3">
    <name type="scientific">Lottia gigantea</name>
    <name type="common">Giant owl limpet</name>
    <dbReference type="NCBI Taxonomy" id="225164"/>
    <lineage>
        <taxon>Eukaryota</taxon>
        <taxon>Metazoa</taxon>
        <taxon>Spiralia</taxon>
        <taxon>Lophotrochozoa</taxon>
        <taxon>Mollusca</taxon>
        <taxon>Gastropoda</taxon>
        <taxon>Patellogastropoda</taxon>
        <taxon>Lottioidea</taxon>
        <taxon>Lottiidae</taxon>
        <taxon>Lottia</taxon>
    </lineage>
</organism>
<dbReference type="AlphaFoldDB" id="V4ANJ3"/>
<evidence type="ECO:0000256" key="1">
    <source>
        <dbReference type="SAM" id="SignalP"/>
    </source>
</evidence>
<feature type="non-terminal residue" evidence="2">
    <location>
        <position position="144"/>
    </location>
</feature>
<feature type="signal peptide" evidence="1">
    <location>
        <begin position="1"/>
        <end position="22"/>
    </location>
</feature>
<proteinExistence type="predicted"/>
<dbReference type="Proteomes" id="UP000030746">
    <property type="component" value="Unassembled WGS sequence"/>
</dbReference>
<accession>V4ANJ3</accession>
<gene>
    <name evidence="2" type="ORF">LOTGIDRAFT_174893</name>
</gene>